<evidence type="ECO:0000313" key="7">
    <source>
        <dbReference type="EMBL" id="KAL3535153.1"/>
    </source>
</evidence>
<feature type="coiled-coil region" evidence="5">
    <location>
        <begin position="387"/>
        <end position="438"/>
    </location>
</feature>
<dbReference type="GO" id="GO:0080115">
    <property type="term" value="F:myosin XI tail binding"/>
    <property type="evidence" value="ECO:0007669"/>
    <property type="project" value="UniProtKB-ARBA"/>
</dbReference>
<evidence type="ECO:0000256" key="5">
    <source>
        <dbReference type="SAM" id="Coils"/>
    </source>
</evidence>
<protein>
    <recommendedName>
        <fullName evidence="6">GTD-binding domain-containing protein</fullName>
    </recommendedName>
</protein>
<dbReference type="InterPro" id="IPR007656">
    <property type="entry name" value="GTD-bd"/>
</dbReference>
<evidence type="ECO:0000259" key="6">
    <source>
        <dbReference type="PROSITE" id="PS51775"/>
    </source>
</evidence>
<dbReference type="PANTHER" id="PTHR31422">
    <property type="entry name" value="BNAANNG28530D PROTEIN"/>
    <property type="match status" value="1"/>
</dbReference>
<organism evidence="7 8">
    <name type="scientific">Cinchona calisaya</name>
    <dbReference type="NCBI Taxonomy" id="153742"/>
    <lineage>
        <taxon>Eukaryota</taxon>
        <taxon>Viridiplantae</taxon>
        <taxon>Streptophyta</taxon>
        <taxon>Embryophyta</taxon>
        <taxon>Tracheophyta</taxon>
        <taxon>Spermatophyta</taxon>
        <taxon>Magnoliopsida</taxon>
        <taxon>eudicotyledons</taxon>
        <taxon>Gunneridae</taxon>
        <taxon>Pentapetalae</taxon>
        <taxon>asterids</taxon>
        <taxon>lamiids</taxon>
        <taxon>Gentianales</taxon>
        <taxon>Rubiaceae</taxon>
        <taxon>Cinchonoideae</taxon>
        <taxon>Cinchoneae</taxon>
        <taxon>Cinchona</taxon>
    </lineage>
</organism>
<dbReference type="Proteomes" id="UP001630127">
    <property type="component" value="Unassembled WGS sequence"/>
</dbReference>
<dbReference type="GO" id="GO:0016020">
    <property type="term" value="C:membrane"/>
    <property type="evidence" value="ECO:0007669"/>
    <property type="project" value="UniProtKB-SubCell"/>
</dbReference>
<comment type="caution">
    <text evidence="7">The sequence shown here is derived from an EMBL/GenBank/DDBJ whole genome shotgun (WGS) entry which is preliminary data.</text>
</comment>
<dbReference type="PANTHER" id="PTHR31422:SF1">
    <property type="entry name" value="GTD-BINDING DOMAIN-CONTAINING PROTEIN"/>
    <property type="match status" value="1"/>
</dbReference>
<evidence type="ECO:0000256" key="4">
    <source>
        <dbReference type="ARBA" id="ARBA00023136"/>
    </source>
</evidence>
<dbReference type="PROSITE" id="PS51775">
    <property type="entry name" value="GTD_BINDING"/>
    <property type="match status" value="1"/>
</dbReference>
<evidence type="ECO:0000256" key="1">
    <source>
        <dbReference type="ARBA" id="ARBA00004370"/>
    </source>
</evidence>
<reference evidence="7 8" key="1">
    <citation type="submission" date="2024-11" db="EMBL/GenBank/DDBJ databases">
        <title>A near-complete genome assembly of Cinchona calisaya.</title>
        <authorList>
            <person name="Lian D.C."/>
            <person name="Zhao X.W."/>
            <person name="Wei L."/>
        </authorList>
    </citation>
    <scope>NUCLEOTIDE SEQUENCE [LARGE SCALE GENOMIC DNA]</scope>
    <source>
        <tissue evidence="7">Nenye</tissue>
    </source>
</reference>
<gene>
    <name evidence="7" type="ORF">ACH5RR_003614</name>
</gene>
<comment type="subcellular location">
    <subcellularLocation>
        <location evidence="1">Membrane</location>
    </subcellularLocation>
</comment>
<proteinExistence type="predicted"/>
<evidence type="ECO:0000256" key="3">
    <source>
        <dbReference type="ARBA" id="ARBA00022989"/>
    </source>
</evidence>
<keyword evidence="2" id="KW-0812">Transmembrane</keyword>
<keyword evidence="3" id="KW-1133">Transmembrane helix</keyword>
<name>A0ABD3AVI5_9GENT</name>
<dbReference type="Pfam" id="PF04576">
    <property type="entry name" value="Zein-binding"/>
    <property type="match status" value="1"/>
</dbReference>
<keyword evidence="8" id="KW-1185">Reference proteome</keyword>
<feature type="domain" description="GTD-binding" evidence="6">
    <location>
        <begin position="11"/>
        <end position="109"/>
    </location>
</feature>
<keyword evidence="5" id="KW-0175">Coiled coil</keyword>
<sequence length="460" mass="51735">MAGSGMGRCNVDIDILKETLCAQGQLLQKLYNELEAEREASSSAASEALSMILRLQGEKAAVQMEAEHYKRLAEEKMGYAEESLAIFEDIMYQKEMEVAALDSQVQAYRYKLLSIGCDDPGIGETKSPDNLLQKNETSVGETNLKSLGRRNSAPLLTLISGIRKGVPERESSLSPGTDLVTKTGEDCTAQDANDASCDWEKKTDNSSIGDINSYMEQIRKLDGRVKEITGVSYANLRSSTRSPSPISQKSGNVYDPSREATAIEMDQVKYPGNVMESEITTDSPCSPGVLDVFEVPQAEESYDDCQLKRRNRKKKFLLDEDKLQKPDVHSEENVTSSIPEENDWLQKVLKSSNNKKNFYKPSNAVEVDCNLATVQPIREVSISQPMLQQLNQTSEIVEIERQATRRESINREEELKLLKEIREKLNSIDCEIRILRTKEPSPRDEQAFITLAEEMLHFWL</sequence>
<keyword evidence="4" id="KW-0472">Membrane</keyword>
<accession>A0ABD3AVI5</accession>
<dbReference type="EMBL" id="JBJUIK010000002">
    <property type="protein sequence ID" value="KAL3535153.1"/>
    <property type="molecule type" value="Genomic_DNA"/>
</dbReference>
<evidence type="ECO:0000313" key="8">
    <source>
        <dbReference type="Proteomes" id="UP001630127"/>
    </source>
</evidence>
<evidence type="ECO:0000256" key="2">
    <source>
        <dbReference type="ARBA" id="ARBA00022692"/>
    </source>
</evidence>
<dbReference type="AlphaFoldDB" id="A0ABD3AVI5"/>